<comment type="similarity">
    <text evidence="2">Belongs to the AB hydrolase superfamily. LDAH family.</text>
</comment>
<proteinExistence type="inferred from homology"/>
<evidence type="ECO:0000313" key="6">
    <source>
        <dbReference type="Proteomes" id="UP001447188"/>
    </source>
</evidence>
<dbReference type="SUPFAM" id="SSF53474">
    <property type="entry name" value="alpha/beta-Hydrolases"/>
    <property type="match status" value="1"/>
</dbReference>
<dbReference type="EMBL" id="JBBBZM010000040">
    <property type="protein sequence ID" value="KAL0637037.1"/>
    <property type="molecule type" value="Genomic_DNA"/>
</dbReference>
<evidence type="ECO:0000256" key="4">
    <source>
        <dbReference type="ARBA" id="ARBA00022801"/>
    </source>
</evidence>
<sequence length="346" mass="37755">MDSTPFHLPPSLPPTETLFYPAVSPASSEPQTYFLFLPGNPGLIEYYRSFLSTLSALLSRRINILGVSHSGFHTRQTGARPDAPGYWTLSEQIEQKVHLVEWLGRLDPRTGASEGSSSDEDERQHGGSTRVIIAGHSVGAFIAMEVLRVLGEQRNKQGSRGGIDVIGGVMLFPTIVDIAKSPSGRLLSGLFSLTPSLPTFVSYLSASAAILPSRLLYLLVLIVTRQPSSAAATTLSFLTIPGAVFQALSLARDELRDITADPWGTDIWGSEKTGGSRLVFYFGRKDNWVAEATRDAIIKARGRGRGEDWKPKMVVCESGVPHEFCIKHGEEMAEEVAAWVRGMLDR</sequence>
<dbReference type="Gene3D" id="3.40.50.1820">
    <property type="entry name" value="alpha/beta hydrolase"/>
    <property type="match status" value="1"/>
</dbReference>
<dbReference type="PANTHER" id="PTHR13390">
    <property type="entry name" value="LIPASE"/>
    <property type="match status" value="1"/>
</dbReference>
<evidence type="ECO:0000256" key="3">
    <source>
        <dbReference type="ARBA" id="ARBA00022677"/>
    </source>
</evidence>
<evidence type="ECO:0008006" key="7">
    <source>
        <dbReference type="Google" id="ProtNLM"/>
    </source>
</evidence>
<comment type="caution">
    <text evidence="5">The sequence shown here is derived from an EMBL/GenBank/DDBJ whole genome shotgun (WGS) entry which is preliminary data.</text>
</comment>
<dbReference type="InterPro" id="IPR019363">
    <property type="entry name" value="LDAH"/>
</dbReference>
<dbReference type="PANTHER" id="PTHR13390:SF0">
    <property type="entry name" value="LIPID DROPLET-ASSOCIATED HYDROLASE"/>
    <property type="match status" value="1"/>
</dbReference>
<gene>
    <name evidence="5" type="ORF">Q9L58_004019</name>
</gene>
<accession>A0ABR3GM99</accession>
<dbReference type="Proteomes" id="UP001447188">
    <property type="component" value="Unassembled WGS sequence"/>
</dbReference>
<organism evidence="5 6">
    <name type="scientific">Discina gigas</name>
    <dbReference type="NCBI Taxonomy" id="1032678"/>
    <lineage>
        <taxon>Eukaryota</taxon>
        <taxon>Fungi</taxon>
        <taxon>Dikarya</taxon>
        <taxon>Ascomycota</taxon>
        <taxon>Pezizomycotina</taxon>
        <taxon>Pezizomycetes</taxon>
        <taxon>Pezizales</taxon>
        <taxon>Discinaceae</taxon>
        <taxon>Discina</taxon>
    </lineage>
</organism>
<name>A0ABR3GM99_9PEZI</name>
<evidence type="ECO:0000256" key="1">
    <source>
        <dbReference type="ARBA" id="ARBA00004502"/>
    </source>
</evidence>
<evidence type="ECO:0000313" key="5">
    <source>
        <dbReference type="EMBL" id="KAL0637037.1"/>
    </source>
</evidence>
<protein>
    <recommendedName>
        <fullName evidence="7">Lipid droplet-associated hydrolase</fullName>
    </recommendedName>
</protein>
<dbReference type="Pfam" id="PF10230">
    <property type="entry name" value="LIDHydrolase"/>
    <property type="match status" value="1"/>
</dbReference>
<dbReference type="InterPro" id="IPR029058">
    <property type="entry name" value="AB_hydrolase_fold"/>
</dbReference>
<evidence type="ECO:0000256" key="2">
    <source>
        <dbReference type="ARBA" id="ARBA00008300"/>
    </source>
</evidence>
<keyword evidence="3" id="KW-0551">Lipid droplet</keyword>
<comment type="subcellular location">
    <subcellularLocation>
        <location evidence="1">Lipid droplet</location>
    </subcellularLocation>
</comment>
<keyword evidence="4" id="KW-0378">Hydrolase</keyword>
<keyword evidence="6" id="KW-1185">Reference proteome</keyword>
<reference evidence="5 6" key="1">
    <citation type="submission" date="2024-02" db="EMBL/GenBank/DDBJ databases">
        <title>Discinaceae phylogenomics.</title>
        <authorList>
            <person name="Dirks A.C."/>
            <person name="James T.Y."/>
        </authorList>
    </citation>
    <scope>NUCLEOTIDE SEQUENCE [LARGE SCALE GENOMIC DNA]</scope>
    <source>
        <strain evidence="5 6">ACD0624</strain>
    </source>
</reference>